<dbReference type="SUPFAM" id="SSF51215">
    <property type="entry name" value="Regulatory protein AraC"/>
    <property type="match status" value="1"/>
</dbReference>
<keyword evidence="3" id="KW-0804">Transcription</keyword>
<dbReference type="RefSeq" id="WP_021201239.1">
    <property type="nucleotide sequence ID" value="NZ_ATAO01000217.1"/>
</dbReference>
<name>T5KES6_MICMQ</name>
<dbReference type="GO" id="GO:0043565">
    <property type="term" value="F:sequence-specific DNA binding"/>
    <property type="evidence" value="ECO:0007669"/>
    <property type="project" value="InterPro"/>
</dbReference>
<dbReference type="InterPro" id="IPR018060">
    <property type="entry name" value="HTH_AraC"/>
</dbReference>
<dbReference type="PRINTS" id="PR00032">
    <property type="entry name" value="HTHARAC"/>
</dbReference>
<dbReference type="EMBL" id="ATAO01000217">
    <property type="protein sequence ID" value="EQM73406.1"/>
    <property type="molecule type" value="Genomic_DNA"/>
</dbReference>
<evidence type="ECO:0000256" key="3">
    <source>
        <dbReference type="ARBA" id="ARBA00023163"/>
    </source>
</evidence>
<comment type="caution">
    <text evidence="5">The sequence shown here is derived from an EMBL/GenBank/DDBJ whole genome shotgun (WGS) entry which is preliminary data.</text>
</comment>
<proteinExistence type="predicted"/>
<dbReference type="PATRIC" id="fig|1333857.3.peg.3333"/>
<dbReference type="InterPro" id="IPR003313">
    <property type="entry name" value="AraC-bd"/>
</dbReference>
<evidence type="ECO:0000313" key="5">
    <source>
        <dbReference type="EMBL" id="EQM73406.1"/>
    </source>
</evidence>
<accession>T5KES6</accession>
<protein>
    <recommendedName>
        <fullName evidence="4">HTH araC/xylS-type domain-containing protein</fullName>
    </recommendedName>
</protein>
<reference evidence="5 6" key="1">
    <citation type="journal article" date="2013" name="Genome Announc.">
        <title>Whole-genome sequences of five oyster-associated bacteria show potential for crude oil hydrocarbon degradation.</title>
        <authorList>
            <person name="Chauhan A."/>
            <person name="Green S."/>
            <person name="Pathak A."/>
            <person name="Thomas J."/>
            <person name="Venkatramanan R."/>
        </authorList>
    </citation>
    <scope>NUCLEOTIDE SEQUENCE [LARGE SCALE GENOMIC DNA]</scope>
    <source>
        <strain evidence="5 6">MF109</strain>
    </source>
</reference>
<gene>
    <name evidence="5" type="ORF">L687_06550</name>
</gene>
<dbReference type="PANTHER" id="PTHR43280:SF32">
    <property type="entry name" value="TRANSCRIPTIONAL REGULATORY PROTEIN"/>
    <property type="match status" value="1"/>
</dbReference>
<dbReference type="SMART" id="SM00342">
    <property type="entry name" value="HTH_ARAC"/>
    <property type="match status" value="1"/>
</dbReference>
<dbReference type="InterPro" id="IPR018062">
    <property type="entry name" value="HTH_AraC-typ_CS"/>
</dbReference>
<dbReference type="Pfam" id="PF12833">
    <property type="entry name" value="HTH_18"/>
    <property type="match status" value="1"/>
</dbReference>
<dbReference type="SUPFAM" id="SSF46689">
    <property type="entry name" value="Homeodomain-like"/>
    <property type="match status" value="1"/>
</dbReference>
<feature type="domain" description="HTH araC/xylS-type" evidence="4">
    <location>
        <begin position="176"/>
        <end position="274"/>
    </location>
</feature>
<dbReference type="InterPro" id="IPR009057">
    <property type="entry name" value="Homeodomain-like_sf"/>
</dbReference>
<keyword evidence="2" id="KW-0238">DNA-binding</keyword>
<evidence type="ECO:0000256" key="2">
    <source>
        <dbReference type="ARBA" id="ARBA00023125"/>
    </source>
</evidence>
<dbReference type="Proteomes" id="UP000016033">
    <property type="component" value="Unassembled WGS sequence"/>
</dbReference>
<sequence>MTPTASWSHYASPRHAMRRFLISCHGAGEQAGLQPPFRQRALPTRGLVYISEGRGTYEEYEPRGLQVPVEGPAVIWLTPGVRHGYGSDARGWSEHWVLFEGEPFAAFETTGLGGRHRPVQKLLRPVEDADAIFRELCVAVAAVGARAEIAASVATQRLLLAILDAADPAEGPAAGATIVDLVTRGATRTLSVAERAAAVGLTARELGDAVRSATGLTVNDLVIEVRIAQAQSLLAETRLDVGQIAAQVGYDDAAYFSRLFRRRTGAAPSAFRRQQARSRFD</sequence>
<organism evidence="5 6">
    <name type="scientific">Microbacterium maritypicum MF109</name>
    <dbReference type="NCBI Taxonomy" id="1333857"/>
    <lineage>
        <taxon>Bacteria</taxon>
        <taxon>Bacillati</taxon>
        <taxon>Actinomycetota</taxon>
        <taxon>Actinomycetes</taxon>
        <taxon>Micrococcales</taxon>
        <taxon>Microbacteriaceae</taxon>
        <taxon>Microbacterium</taxon>
    </lineage>
</organism>
<dbReference type="PROSITE" id="PS01124">
    <property type="entry name" value="HTH_ARAC_FAMILY_2"/>
    <property type="match status" value="1"/>
</dbReference>
<dbReference type="Pfam" id="PF02311">
    <property type="entry name" value="AraC_binding"/>
    <property type="match status" value="1"/>
</dbReference>
<dbReference type="GO" id="GO:0003700">
    <property type="term" value="F:DNA-binding transcription factor activity"/>
    <property type="evidence" value="ECO:0007669"/>
    <property type="project" value="InterPro"/>
</dbReference>
<dbReference type="Gene3D" id="1.10.10.60">
    <property type="entry name" value="Homeodomain-like"/>
    <property type="match status" value="1"/>
</dbReference>
<evidence type="ECO:0000259" key="4">
    <source>
        <dbReference type="PROSITE" id="PS01124"/>
    </source>
</evidence>
<dbReference type="InterPro" id="IPR020449">
    <property type="entry name" value="Tscrpt_reg_AraC-type_HTH"/>
</dbReference>
<evidence type="ECO:0000256" key="1">
    <source>
        <dbReference type="ARBA" id="ARBA00023015"/>
    </source>
</evidence>
<dbReference type="AlphaFoldDB" id="T5KES6"/>
<dbReference type="InterPro" id="IPR037923">
    <property type="entry name" value="HTH-like"/>
</dbReference>
<dbReference type="PROSITE" id="PS00041">
    <property type="entry name" value="HTH_ARAC_FAMILY_1"/>
    <property type="match status" value="1"/>
</dbReference>
<evidence type="ECO:0000313" key="6">
    <source>
        <dbReference type="Proteomes" id="UP000016033"/>
    </source>
</evidence>
<dbReference type="PANTHER" id="PTHR43280">
    <property type="entry name" value="ARAC-FAMILY TRANSCRIPTIONAL REGULATOR"/>
    <property type="match status" value="1"/>
</dbReference>
<keyword evidence="1" id="KW-0805">Transcription regulation</keyword>